<dbReference type="Proteomes" id="UP000178935">
    <property type="component" value="Unassembled WGS sequence"/>
</dbReference>
<evidence type="ECO:0000313" key="2">
    <source>
        <dbReference type="Proteomes" id="UP000178935"/>
    </source>
</evidence>
<sequence length="98" mass="11074">MDCRRVGCDGQMNEGNKERVGLWSQRILLVCPKCKLCHEETGADARSKKVKSNVLVWDTVCPIEVPETSISLKLLATHHYDDDLVWLQWKGLDTGTGF</sequence>
<protein>
    <submittedName>
        <fullName evidence="1">Uncharacterized protein</fullName>
    </submittedName>
</protein>
<evidence type="ECO:0000313" key="1">
    <source>
        <dbReference type="EMBL" id="OGZ87395.1"/>
    </source>
</evidence>
<organism evidence="1 2">
    <name type="scientific">Candidatus Staskawiczbacteria bacterium RIFOXYD1_FULL_32_13</name>
    <dbReference type="NCBI Taxonomy" id="1802234"/>
    <lineage>
        <taxon>Bacteria</taxon>
        <taxon>Candidatus Staskawicziibacteriota</taxon>
    </lineage>
</organism>
<comment type="caution">
    <text evidence="1">The sequence shown here is derived from an EMBL/GenBank/DDBJ whole genome shotgun (WGS) entry which is preliminary data.</text>
</comment>
<reference evidence="1 2" key="1">
    <citation type="journal article" date="2016" name="Nat. Commun.">
        <title>Thousands of microbial genomes shed light on interconnected biogeochemical processes in an aquifer system.</title>
        <authorList>
            <person name="Anantharaman K."/>
            <person name="Brown C.T."/>
            <person name="Hug L.A."/>
            <person name="Sharon I."/>
            <person name="Castelle C.J."/>
            <person name="Probst A.J."/>
            <person name="Thomas B.C."/>
            <person name="Singh A."/>
            <person name="Wilkins M.J."/>
            <person name="Karaoz U."/>
            <person name="Brodie E.L."/>
            <person name="Williams K.H."/>
            <person name="Hubbard S.S."/>
            <person name="Banfield J.F."/>
        </authorList>
    </citation>
    <scope>NUCLEOTIDE SEQUENCE [LARGE SCALE GENOMIC DNA]</scope>
</reference>
<dbReference type="EMBL" id="MHPU01000044">
    <property type="protein sequence ID" value="OGZ87395.1"/>
    <property type="molecule type" value="Genomic_DNA"/>
</dbReference>
<name>A0A1G2JJT8_9BACT</name>
<gene>
    <name evidence="1" type="ORF">A2561_04905</name>
</gene>
<accession>A0A1G2JJT8</accession>
<proteinExistence type="predicted"/>
<dbReference type="AlphaFoldDB" id="A0A1G2JJT8"/>